<dbReference type="OrthoDB" id="10182at2157"/>
<evidence type="ECO:0000256" key="1">
    <source>
        <dbReference type="SAM" id="Phobius"/>
    </source>
</evidence>
<name>A0A031LKB7_9CREN</name>
<feature type="domain" description="Phosphatidic acid phosphatase type 2/haloperoxidase" evidence="2">
    <location>
        <begin position="77"/>
        <end position="186"/>
    </location>
</feature>
<reference evidence="3 4" key="1">
    <citation type="submission" date="2014-03" db="EMBL/GenBank/DDBJ databases">
        <title>Draft genome sequence of the novel thermoacidophilic archaea Acidianus copahuensis ALE1 strain, isolated from Copahue volcanic area in Neuquen Argentina.</title>
        <authorList>
            <person name="Urbieta M.S."/>
            <person name="Rascovan N."/>
            <person name="Castro C."/>
            <person name="Revale S."/>
            <person name="Giaveno M.A."/>
            <person name="Vazquez M.P."/>
            <person name="Donati E.R."/>
        </authorList>
    </citation>
    <scope>NUCLEOTIDE SEQUENCE [LARGE SCALE GENOMIC DNA]</scope>
    <source>
        <strain evidence="3 4">ALE1</strain>
    </source>
</reference>
<proteinExistence type="predicted"/>
<sequence length="209" mass="24275">MLKKYWFLLLGFISFSIYVKIVSEYNVIFNVELFQLINYHQYAPMNWIMIFFSKYGREYIWIPLTAILLIPKKFRKVGLTLAASFILAIILGEASKYIFAQLRPFYFIHANLLVPKPTDYSYPSGHALIVSDGAIVLTATSPKWLWIPFLIEAIIVSYSRVYVGVHWPADILGGWLLGGWISLFTTDMMKRGLLRPVEKLFRCETNYPK</sequence>
<comment type="caution">
    <text evidence="3">The sequence shown here is derived from an EMBL/GenBank/DDBJ whole genome shotgun (WGS) entry which is preliminary data.</text>
</comment>
<dbReference type="RefSeq" id="WP_048100387.1">
    <property type="nucleotide sequence ID" value="NZ_JFZT01000057.1"/>
</dbReference>
<organism evidence="3 4">
    <name type="scientific">Candidatus Acidianus copahuensis</name>
    <dbReference type="NCBI Taxonomy" id="1160895"/>
    <lineage>
        <taxon>Archaea</taxon>
        <taxon>Thermoproteota</taxon>
        <taxon>Thermoprotei</taxon>
        <taxon>Sulfolobales</taxon>
        <taxon>Sulfolobaceae</taxon>
        <taxon>Acidianus</taxon>
    </lineage>
</organism>
<evidence type="ECO:0000259" key="2">
    <source>
        <dbReference type="SMART" id="SM00014"/>
    </source>
</evidence>
<dbReference type="STRING" id="1160895.CM19_10985"/>
<keyword evidence="1" id="KW-0812">Transmembrane</keyword>
<keyword evidence="4" id="KW-1185">Reference proteome</keyword>
<dbReference type="Pfam" id="PF01569">
    <property type="entry name" value="PAP2"/>
    <property type="match status" value="1"/>
</dbReference>
<dbReference type="SMART" id="SM00014">
    <property type="entry name" value="acidPPc"/>
    <property type="match status" value="1"/>
</dbReference>
<dbReference type="SUPFAM" id="SSF48317">
    <property type="entry name" value="Acid phosphatase/Vanadium-dependent haloperoxidase"/>
    <property type="match status" value="1"/>
</dbReference>
<dbReference type="PANTHER" id="PTHR14969">
    <property type="entry name" value="SPHINGOSINE-1-PHOSPHATE PHOSPHOHYDROLASE"/>
    <property type="match status" value="1"/>
</dbReference>
<dbReference type="EMBL" id="JFZT01000057">
    <property type="protein sequence ID" value="EZQ01996.1"/>
    <property type="molecule type" value="Genomic_DNA"/>
</dbReference>
<keyword evidence="1" id="KW-1133">Transmembrane helix</keyword>
<accession>A0A031LKB7</accession>
<feature type="transmembrane region" description="Helical" evidence="1">
    <location>
        <begin position="7"/>
        <end position="28"/>
    </location>
</feature>
<dbReference type="Proteomes" id="UP000024332">
    <property type="component" value="Unassembled WGS sequence"/>
</dbReference>
<feature type="transmembrane region" description="Helical" evidence="1">
    <location>
        <begin position="48"/>
        <end position="70"/>
    </location>
</feature>
<evidence type="ECO:0000313" key="4">
    <source>
        <dbReference type="Proteomes" id="UP000024332"/>
    </source>
</evidence>
<feature type="transmembrane region" description="Helical" evidence="1">
    <location>
        <begin position="77"/>
        <end position="100"/>
    </location>
</feature>
<dbReference type="InterPro" id="IPR036938">
    <property type="entry name" value="PAP2/HPO_sf"/>
</dbReference>
<dbReference type="GO" id="GO:0042392">
    <property type="term" value="F:sphingosine-1-phosphate phosphatase activity"/>
    <property type="evidence" value="ECO:0007669"/>
    <property type="project" value="TreeGrafter"/>
</dbReference>
<keyword evidence="1" id="KW-0472">Membrane</keyword>
<protein>
    <submittedName>
        <fullName evidence="3">UDP-diphosphatase</fullName>
    </submittedName>
</protein>
<dbReference type="PANTHER" id="PTHR14969:SF13">
    <property type="entry name" value="AT30094P"/>
    <property type="match status" value="1"/>
</dbReference>
<dbReference type="CDD" id="cd01610">
    <property type="entry name" value="PAP2_like"/>
    <property type="match status" value="1"/>
</dbReference>
<gene>
    <name evidence="3" type="ORF">CM19_10985</name>
</gene>
<dbReference type="InterPro" id="IPR000326">
    <property type="entry name" value="PAP2/HPO"/>
</dbReference>
<feature type="transmembrane region" description="Helical" evidence="1">
    <location>
        <begin position="167"/>
        <end position="185"/>
    </location>
</feature>
<evidence type="ECO:0000313" key="3">
    <source>
        <dbReference type="EMBL" id="EZQ01996.1"/>
    </source>
</evidence>
<dbReference type="AlphaFoldDB" id="A0A031LKB7"/>
<dbReference type="Gene3D" id="1.20.144.10">
    <property type="entry name" value="Phosphatidic acid phosphatase type 2/haloperoxidase"/>
    <property type="match status" value="1"/>
</dbReference>